<feature type="transmembrane region" description="Helical" evidence="2">
    <location>
        <begin position="116"/>
        <end position="142"/>
    </location>
</feature>
<gene>
    <name evidence="4" type="primary">LOC105049093</name>
</gene>
<feature type="compositionally biased region" description="Gly residues" evidence="1">
    <location>
        <begin position="149"/>
        <end position="159"/>
    </location>
</feature>
<organism evidence="3 4">
    <name type="scientific">Elaeis guineensis var. tenera</name>
    <name type="common">Oil palm</name>
    <dbReference type="NCBI Taxonomy" id="51953"/>
    <lineage>
        <taxon>Eukaryota</taxon>
        <taxon>Viridiplantae</taxon>
        <taxon>Streptophyta</taxon>
        <taxon>Embryophyta</taxon>
        <taxon>Tracheophyta</taxon>
        <taxon>Spermatophyta</taxon>
        <taxon>Magnoliopsida</taxon>
        <taxon>Liliopsida</taxon>
        <taxon>Arecaceae</taxon>
        <taxon>Arecoideae</taxon>
        <taxon>Cocoseae</taxon>
        <taxon>Elaeidinae</taxon>
        <taxon>Elaeis</taxon>
    </lineage>
</organism>
<dbReference type="Proteomes" id="UP000504607">
    <property type="component" value="Chromosome 7"/>
</dbReference>
<keyword evidence="2" id="KW-1133">Transmembrane helix</keyword>
<dbReference type="GeneID" id="105049093"/>
<proteinExistence type="predicted"/>
<dbReference type="PANTHER" id="PTHR37189">
    <property type="entry name" value="CONCANAVALIN A-LIKE LECTIN/GLUCANASE DOMAIN-CONTAINING PROTEIN-RELATED"/>
    <property type="match status" value="1"/>
</dbReference>
<evidence type="ECO:0000256" key="1">
    <source>
        <dbReference type="SAM" id="MobiDB-lite"/>
    </source>
</evidence>
<dbReference type="AlphaFoldDB" id="A0A6I9RQY3"/>
<dbReference type="KEGG" id="egu:105049093"/>
<evidence type="ECO:0000313" key="4">
    <source>
        <dbReference type="RefSeq" id="XP_010926950.1"/>
    </source>
</evidence>
<dbReference type="InParanoid" id="A0A6I9RQY3"/>
<dbReference type="FunCoup" id="A0A6I9RQY3">
    <property type="interactions" value="232"/>
</dbReference>
<name>A0A6I9RQY3_ELAGV</name>
<keyword evidence="2" id="KW-0812">Transmembrane</keyword>
<dbReference type="PANTHER" id="PTHR37189:SF4">
    <property type="entry name" value="TRANSMEMBRANE PROTEIN"/>
    <property type="match status" value="1"/>
</dbReference>
<feature type="region of interest" description="Disordered" evidence="1">
    <location>
        <begin position="147"/>
        <end position="173"/>
    </location>
</feature>
<feature type="compositionally biased region" description="Basic and acidic residues" evidence="1">
    <location>
        <begin position="10"/>
        <end position="23"/>
    </location>
</feature>
<protein>
    <submittedName>
        <fullName evidence="4">Uncharacterized protein LOC105049093 isoform X1</fullName>
    </submittedName>
</protein>
<sequence>MPFKIPQTGSKERIGKRSRSGEEREMAVNRRPCFLVAVGFCLLAIWAVRSESRDIRPSEHGLVYQTDPGPPSPEMAAFFHGRPTVALPEARNATDWPWRVAPPGPDRSAGRKRARVALLVAGVVCGVVGVALLAAAAVAYVVHARRSRPGGGPGSGFGVGRRRSSPEVRLGAA</sequence>
<feature type="region of interest" description="Disordered" evidence="1">
    <location>
        <begin position="1"/>
        <end position="23"/>
    </location>
</feature>
<dbReference type="OrthoDB" id="749318at2759"/>
<reference evidence="4" key="1">
    <citation type="submission" date="2025-08" db="UniProtKB">
        <authorList>
            <consortium name="RefSeq"/>
        </authorList>
    </citation>
    <scope>IDENTIFICATION</scope>
</reference>
<accession>A0A6I9RQY3</accession>
<dbReference type="RefSeq" id="XP_010926950.1">
    <property type="nucleotide sequence ID" value="XM_010928648.3"/>
</dbReference>
<keyword evidence="3" id="KW-1185">Reference proteome</keyword>
<keyword evidence="2" id="KW-0472">Membrane</keyword>
<evidence type="ECO:0000313" key="3">
    <source>
        <dbReference type="Proteomes" id="UP000504607"/>
    </source>
</evidence>
<evidence type="ECO:0000256" key="2">
    <source>
        <dbReference type="SAM" id="Phobius"/>
    </source>
</evidence>